<gene>
    <name evidence="3" type="ORF">BLA13014_00205</name>
</gene>
<sequence length="358" mass="39771">MLMKRFAILMTMATVGIASHPALAQSDNVVVRASGGGTFGEALRHICDEPFTKATGIVIQPANTDDSTAEIRAQMLTRNVIWDISNTSAETIFAAAKNGWLEKLDWNKIDPDNKLPAMARNPYGVGINSYSETMVVRTDKLPAGKTMNSWADFWDLKGFPGPRSLHDTPIKNLEFALLADGVAPADLYKVLATKEGVDRALKKMDQIKPSIAVWWTSGQQPLQLLASGEVYYATAWNGRVPPLQKEGVPVRIVWNGGALMVGYHSILKGAKHMDGAYRWLKWCWTDPQRGADMTKALPYPGFAPGLMERLPKNVQTELPTYPDNLKAQFQFNGEFWADNLPRIQRAWDRWRLKGNAGA</sequence>
<reference evidence="3 4" key="1">
    <citation type="submission" date="2019-09" db="EMBL/GenBank/DDBJ databases">
        <authorList>
            <person name="Depoorter E."/>
        </authorList>
    </citation>
    <scope>NUCLEOTIDE SEQUENCE [LARGE SCALE GENOMIC DNA]</scope>
    <source>
        <strain evidence="3">LMG 13014</strain>
    </source>
</reference>
<keyword evidence="1 2" id="KW-0732">Signal</keyword>
<dbReference type="SUPFAM" id="SSF53850">
    <property type="entry name" value="Periplasmic binding protein-like II"/>
    <property type="match status" value="1"/>
</dbReference>
<name>A0A6P2H416_9BURK</name>
<dbReference type="InterPro" id="IPR006059">
    <property type="entry name" value="SBP"/>
</dbReference>
<evidence type="ECO:0000313" key="4">
    <source>
        <dbReference type="Proteomes" id="UP000494261"/>
    </source>
</evidence>
<dbReference type="Gene3D" id="3.40.190.10">
    <property type="entry name" value="Periplasmic binding protein-like II"/>
    <property type="match status" value="2"/>
</dbReference>
<dbReference type="Pfam" id="PF13416">
    <property type="entry name" value="SBP_bac_8"/>
    <property type="match status" value="1"/>
</dbReference>
<dbReference type="PANTHER" id="PTHR30222">
    <property type="entry name" value="SPERMIDINE/PUTRESCINE-BINDING PERIPLASMIC PROTEIN"/>
    <property type="match status" value="1"/>
</dbReference>
<evidence type="ECO:0000256" key="2">
    <source>
        <dbReference type="SAM" id="SignalP"/>
    </source>
</evidence>
<dbReference type="PANTHER" id="PTHR30222:SF2">
    <property type="entry name" value="ABC TRANSPORTER SUBSTRATE-BINDING PROTEIN"/>
    <property type="match status" value="1"/>
</dbReference>
<evidence type="ECO:0000313" key="3">
    <source>
        <dbReference type="EMBL" id="VWB10764.1"/>
    </source>
</evidence>
<dbReference type="AlphaFoldDB" id="A0A6P2H416"/>
<dbReference type="CDD" id="cd13589">
    <property type="entry name" value="PBP2_polyamine_RpCGA009"/>
    <property type="match status" value="1"/>
</dbReference>
<feature type="chain" id="PRO_5027091618" evidence="2">
    <location>
        <begin position="25"/>
        <end position="358"/>
    </location>
</feature>
<organism evidence="3 4">
    <name type="scientific">Burkholderia aenigmatica</name>
    <dbReference type="NCBI Taxonomy" id="2015348"/>
    <lineage>
        <taxon>Bacteria</taxon>
        <taxon>Pseudomonadati</taxon>
        <taxon>Pseudomonadota</taxon>
        <taxon>Betaproteobacteria</taxon>
        <taxon>Burkholderiales</taxon>
        <taxon>Burkholderiaceae</taxon>
        <taxon>Burkholderia</taxon>
        <taxon>Burkholderia cepacia complex</taxon>
    </lineage>
</organism>
<dbReference type="RefSeq" id="WP_175020828.1">
    <property type="nucleotide sequence ID" value="NZ_CABVQC010000001.1"/>
</dbReference>
<evidence type="ECO:0000256" key="1">
    <source>
        <dbReference type="ARBA" id="ARBA00022729"/>
    </source>
</evidence>
<dbReference type="EMBL" id="CABVQC010000001">
    <property type="protein sequence ID" value="VWB10764.1"/>
    <property type="molecule type" value="Genomic_DNA"/>
</dbReference>
<proteinExistence type="predicted"/>
<accession>A0A6P2H416</accession>
<feature type="signal peptide" evidence="2">
    <location>
        <begin position="1"/>
        <end position="24"/>
    </location>
</feature>
<protein>
    <submittedName>
        <fullName evidence="3">Spermidine/putrescine ABC transporter substrate-binding protein</fullName>
    </submittedName>
</protein>
<dbReference type="Proteomes" id="UP000494261">
    <property type="component" value="Unassembled WGS sequence"/>
</dbReference>